<dbReference type="PANTHER" id="PTHR10652">
    <property type="entry name" value="ADENYLYL CYCLASE-ASSOCIATED PROTEIN"/>
    <property type="match status" value="1"/>
</dbReference>
<sequence length="444" mass="48887">MDKLNSVVDRLEAVTNKLEGIADKGTLRGTGGAGETPEFVGAFDKVLASLSEFDRLSNLIGGDVAEIRGLVSNAMNEVKAFIVLAGQHKKPADVVIAKLLVNVNSASEKLVEFAESKRADKSMNNMFAVKELFPYSFGFLIQMKPKKIPKQALDQGMFYSNRVLKEFKDKDSNQVDWCRSLAKYTTALTTYIEEYLPGGMEWNPEGSPITSDTSAPPPAASKAPATQESSTASIADAFQGGNVTEGLKKVDRSQMTHKNPELKASSLVKAKESGLDKPMKGDVTIPKKDPLLRLEKKRWRIEHFEGKNDLTITPTENSHTLYVFNCSKCTISVTQKINSITLDKCFQVAIVFEDVISQFETINCQRIEAQSNGQLPLINIDKTDQVSIYLSENSKNAEIVQAKSSAMNILLPQADGEFKEVALPEQFKSILRGSRYVTTPTDSI</sequence>
<protein>
    <submittedName>
        <fullName evidence="4">Adenylyl cyclase-associated protein 1-like isoform X2</fullName>
    </submittedName>
</protein>
<feature type="domain" description="C-CAP/cofactor C-like" evidence="3">
    <location>
        <begin position="286"/>
        <end position="423"/>
    </location>
</feature>
<evidence type="ECO:0000313" key="4">
    <source>
        <dbReference type="EMBL" id="KAI6646304.1"/>
    </source>
</evidence>
<dbReference type="InterPro" id="IPR036223">
    <property type="entry name" value="CAP_C_sf"/>
</dbReference>
<dbReference type="Proteomes" id="UP001165289">
    <property type="component" value="Unassembled WGS sequence"/>
</dbReference>
<feature type="compositionally biased region" description="Basic and acidic residues" evidence="2">
    <location>
        <begin position="251"/>
        <end position="261"/>
    </location>
</feature>
<dbReference type="GO" id="GO:0008179">
    <property type="term" value="F:adenylate cyclase binding"/>
    <property type="evidence" value="ECO:0007669"/>
    <property type="project" value="TreeGrafter"/>
</dbReference>
<feature type="region of interest" description="Disordered" evidence="2">
    <location>
        <begin position="251"/>
        <end position="282"/>
    </location>
</feature>
<dbReference type="SMART" id="SM00673">
    <property type="entry name" value="CARP"/>
    <property type="match status" value="2"/>
</dbReference>
<comment type="caution">
    <text evidence="4">The sequence shown here is derived from an EMBL/GenBank/DDBJ whole genome shotgun (WGS) entry which is preliminary data.</text>
</comment>
<feature type="compositionally biased region" description="Low complexity" evidence="2">
    <location>
        <begin position="207"/>
        <end position="226"/>
    </location>
</feature>
<dbReference type="PROSITE" id="PS51329">
    <property type="entry name" value="C_CAP_COFACTOR_C"/>
    <property type="match status" value="1"/>
</dbReference>
<evidence type="ECO:0000256" key="2">
    <source>
        <dbReference type="SAM" id="MobiDB-lite"/>
    </source>
</evidence>
<dbReference type="InterPro" id="IPR036222">
    <property type="entry name" value="CAP_N_sf"/>
</dbReference>
<dbReference type="GO" id="GO:0019933">
    <property type="term" value="P:cAMP-mediated signaling"/>
    <property type="evidence" value="ECO:0007669"/>
    <property type="project" value="TreeGrafter"/>
</dbReference>
<dbReference type="InterPro" id="IPR017901">
    <property type="entry name" value="C-CAP_CF_C-like"/>
</dbReference>
<organism evidence="4 5">
    <name type="scientific">Oopsacas minuta</name>
    <dbReference type="NCBI Taxonomy" id="111878"/>
    <lineage>
        <taxon>Eukaryota</taxon>
        <taxon>Metazoa</taxon>
        <taxon>Porifera</taxon>
        <taxon>Hexactinellida</taxon>
        <taxon>Hexasterophora</taxon>
        <taxon>Lyssacinosida</taxon>
        <taxon>Leucopsacidae</taxon>
        <taxon>Oopsacas</taxon>
    </lineage>
</organism>
<dbReference type="Gene3D" id="1.25.40.330">
    <property type="entry name" value="Adenylate cyclase-associated CAP, N-terminal domain"/>
    <property type="match status" value="1"/>
</dbReference>
<dbReference type="Pfam" id="PF08603">
    <property type="entry name" value="CAP_C"/>
    <property type="match status" value="1"/>
</dbReference>
<dbReference type="InterPro" id="IPR053950">
    <property type="entry name" value="CAP_N"/>
</dbReference>
<dbReference type="GO" id="GO:0007015">
    <property type="term" value="P:actin filament organization"/>
    <property type="evidence" value="ECO:0007669"/>
    <property type="project" value="TreeGrafter"/>
</dbReference>
<dbReference type="InterPro" id="IPR001837">
    <property type="entry name" value="Adenylate_cyclase-assoc_CAP"/>
</dbReference>
<proteinExistence type="inferred from homology"/>
<reference evidence="4 5" key="1">
    <citation type="journal article" date="2023" name="BMC Biol.">
        <title>The compact genome of the sponge Oopsacas minuta (Hexactinellida) is lacking key metazoan core genes.</title>
        <authorList>
            <person name="Santini S."/>
            <person name="Schenkelaars Q."/>
            <person name="Jourda C."/>
            <person name="Duchesne M."/>
            <person name="Belahbib H."/>
            <person name="Rocher C."/>
            <person name="Selva M."/>
            <person name="Riesgo A."/>
            <person name="Vervoort M."/>
            <person name="Leys S.P."/>
            <person name="Kodjabachian L."/>
            <person name="Le Bivic A."/>
            <person name="Borchiellini C."/>
            <person name="Claverie J.M."/>
            <person name="Renard E."/>
        </authorList>
    </citation>
    <scope>NUCLEOTIDE SEQUENCE [LARGE SCALE GENOMIC DNA]</scope>
    <source>
        <strain evidence="4">SPO-2</strain>
    </source>
</reference>
<feature type="region of interest" description="Disordered" evidence="2">
    <location>
        <begin position="202"/>
        <end position="231"/>
    </location>
</feature>
<dbReference type="GO" id="GO:0005737">
    <property type="term" value="C:cytoplasm"/>
    <property type="evidence" value="ECO:0007669"/>
    <property type="project" value="TreeGrafter"/>
</dbReference>
<keyword evidence="5" id="KW-1185">Reference proteome</keyword>
<dbReference type="PANTHER" id="PTHR10652:SF0">
    <property type="entry name" value="ADENYLYL CYCLASE-ASSOCIATED PROTEIN"/>
    <property type="match status" value="1"/>
</dbReference>
<evidence type="ECO:0000256" key="1">
    <source>
        <dbReference type="ARBA" id="ARBA00007659"/>
    </source>
</evidence>
<dbReference type="InterPro" id="IPR006599">
    <property type="entry name" value="CARP_motif"/>
</dbReference>
<feature type="compositionally biased region" description="Basic and acidic residues" evidence="2">
    <location>
        <begin position="269"/>
        <end position="282"/>
    </location>
</feature>
<comment type="similarity">
    <text evidence="1">Belongs to the CAP family.</text>
</comment>
<dbReference type="AlphaFoldDB" id="A0AAV7JC13"/>
<dbReference type="InterPro" id="IPR013912">
    <property type="entry name" value="Adenylate_cyclase-assoc_CAP_C"/>
</dbReference>
<evidence type="ECO:0000313" key="5">
    <source>
        <dbReference type="Proteomes" id="UP001165289"/>
    </source>
</evidence>
<evidence type="ECO:0000259" key="3">
    <source>
        <dbReference type="PROSITE" id="PS51329"/>
    </source>
</evidence>
<dbReference type="InterPro" id="IPR016098">
    <property type="entry name" value="CAP/MinC_C"/>
</dbReference>
<gene>
    <name evidence="4" type="ORF">LOD99_9256</name>
</gene>
<dbReference type="GO" id="GO:0000902">
    <property type="term" value="P:cell morphogenesis"/>
    <property type="evidence" value="ECO:0007669"/>
    <property type="project" value="TreeGrafter"/>
</dbReference>
<dbReference type="GO" id="GO:0003779">
    <property type="term" value="F:actin binding"/>
    <property type="evidence" value="ECO:0007669"/>
    <property type="project" value="InterPro"/>
</dbReference>
<dbReference type="SUPFAM" id="SSF69340">
    <property type="entry name" value="C-terminal domain of adenylylcyclase associated protein"/>
    <property type="match status" value="1"/>
</dbReference>
<dbReference type="SUPFAM" id="SSF101278">
    <property type="entry name" value="N-terminal domain of adenylylcyclase associated protein, CAP"/>
    <property type="match status" value="1"/>
</dbReference>
<dbReference type="Gene3D" id="2.160.20.70">
    <property type="match status" value="1"/>
</dbReference>
<name>A0AAV7JC13_9METZ</name>
<accession>A0AAV7JC13</accession>
<dbReference type="EMBL" id="JAKMXF010000356">
    <property type="protein sequence ID" value="KAI6646304.1"/>
    <property type="molecule type" value="Genomic_DNA"/>
</dbReference>
<dbReference type="Pfam" id="PF21938">
    <property type="entry name" value="CAP_N"/>
    <property type="match status" value="1"/>
</dbReference>